<sequence length="182" mass="19152">MTFFNLNNKGLTLLEILLSISIISILAGVLYSVLNPIESKNKAYDAITISDLKDVGDSIEVFRNTKLRLPAADASGNPLVGADGDALKFYINAWPTTSFKYYSIPVTGSLAGTFSCISAPKAGDNLKNYVYISPYEVAYTGGSRHCANAVIICPTTSGVSACSGGSSSINLGRCTDLSGVDC</sequence>
<protein>
    <submittedName>
        <fullName evidence="2">Prepilin-type N-terminal cleavage/methylation domain-containing protein</fullName>
    </submittedName>
</protein>
<evidence type="ECO:0000256" key="1">
    <source>
        <dbReference type="SAM" id="Phobius"/>
    </source>
</evidence>
<organism evidence="2 3">
    <name type="scientific">candidate division WWE3 bacterium</name>
    <dbReference type="NCBI Taxonomy" id="2053526"/>
    <lineage>
        <taxon>Bacteria</taxon>
        <taxon>Katanobacteria</taxon>
    </lineage>
</organism>
<comment type="caution">
    <text evidence="2">The sequence shown here is derived from an EMBL/GenBank/DDBJ whole genome shotgun (WGS) entry which is preliminary data.</text>
</comment>
<dbReference type="InterPro" id="IPR045584">
    <property type="entry name" value="Pilin-like"/>
</dbReference>
<dbReference type="InterPro" id="IPR012902">
    <property type="entry name" value="N_methyl_site"/>
</dbReference>
<gene>
    <name evidence="2" type="ORF">KC980_02620</name>
</gene>
<feature type="transmembrane region" description="Helical" evidence="1">
    <location>
        <begin position="12"/>
        <end position="34"/>
    </location>
</feature>
<dbReference type="Pfam" id="PF07963">
    <property type="entry name" value="N_methyl"/>
    <property type="match status" value="1"/>
</dbReference>
<proteinExistence type="predicted"/>
<keyword evidence="1" id="KW-0812">Transmembrane</keyword>
<dbReference type="NCBIfam" id="TIGR02532">
    <property type="entry name" value="IV_pilin_GFxxxE"/>
    <property type="match status" value="1"/>
</dbReference>
<reference evidence="2" key="1">
    <citation type="submission" date="2020-04" db="EMBL/GenBank/DDBJ databases">
        <authorList>
            <person name="Zhang T."/>
        </authorList>
    </citation>
    <scope>NUCLEOTIDE SEQUENCE</scope>
    <source>
        <strain evidence="2">HKST-UBA79</strain>
    </source>
</reference>
<keyword evidence="1" id="KW-1133">Transmembrane helix</keyword>
<reference evidence="2" key="2">
    <citation type="journal article" date="2021" name="Microbiome">
        <title>Successional dynamics and alternative stable states in a saline activated sludge microbial community over 9 years.</title>
        <authorList>
            <person name="Wang Y."/>
            <person name="Ye J."/>
            <person name="Ju F."/>
            <person name="Liu L."/>
            <person name="Boyd J.A."/>
            <person name="Deng Y."/>
            <person name="Parks D.H."/>
            <person name="Jiang X."/>
            <person name="Yin X."/>
            <person name="Woodcroft B.J."/>
            <person name="Tyson G.W."/>
            <person name="Hugenholtz P."/>
            <person name="Polz M.F."/>
            <person name="Zhang T."/>
        </authorList>
    </citation>
    <scope>NUCLEOTIDE SEQUENCE</scope>
    <source>
        <strain evidence="2">HKST-UBA79</strain>
    </source>
</reference>
<dbReference type="EMBL" id="JAGQNX010000075">
    <property type="protein sequence ID" value="MCA9308380.1"/>
    <property type="molecule type" value="Genomic_DNA"/>
</dbReference>
<dbReference type="SUPFAM" id="SSF54523">
    <property type="entry name" value="Pili subunits"/>
    <property type="match status" value="1"/>
</dbReference>
<evidence type="ECO:0000313" key="2">
    <source>
        <dbReference type="EMBL" id="MCA9308380.1"/>
    </source>
</evidence>
<name>A0A955EBL1_UNCKA</name>
<dbReference type="PROSITE" id="PS00409">
    <property type="entry name" value="PROKAR_NTER_METHYL"/>
    <property type="match status" value="1"/>
</dbReference>
<dbReference type="AlphaFoldDB" id="A0A955EBL1"/>
<dbReference type="Proteomes" id="UP000740557">
    <property type="component" value="Unassembled WGS sequence"/>
</dbReference>
<accession>A0A955EBL1</accession>
<keyword evidence="1" id="KW-0472">Membrane</keyword>
<evidence type="ECO:0000313" key="3">
    <source>
        <dbReference type="Proteomes" id="UP000740557"/>
    </source>
</evidence>